<keyword evidence="2" id="KW-0238">DNA-binding</keyword>
<dbReference type="GO" id="GO:0006355">
    <property type="term" value="P:regulation of DNA-templated transcription"/>
    <property type="evidence" value="ECO:0007669"/>
    <property type="project" value="InterPro"/>
</dbReference>
<proteinExistence type="predicted"/>
<name>A0A1K2ISU4_9FLAO</name>
<evidence type="ECO:0000313" key="5">
    <source>
        <dbReference type="EMBL" id="SFZ95497.1"/>
    </source>
</evidence>
<dbReference type="Gene3D" id="3.30.450.20">
    <property type="entry name" value="PAS domain"/>
    <property type="match status" value="1"/>
</dbReference>
<dbReference type="PRINTS" id="PR00038">
    <property type="entry name" value="HTHLUXR"/>
</dbReference>
<reference evidence="6" key="1">
    <citation type="submission" date="2016-10" db="EMBL/GenBank/DDBJ databases">
        <authorList>
            <person name="Varghese N."/>
            <person name="Submissions S."/>
        </authorList>
    </citation>
    <scope>NUCLEOTIDE SEQUENCE [LARGE SCALE GENOMIC DNA]</scope>
    <source>
        <strain evidence="6">SUR2</strain>
    </source>
</reference>
<dbReference type="InterPro" id="IPR036388">
    <property type="entry name" value="WH-like_DNA-bd_sf"/>
</dbReference>
<dbReference type="STRING" id="1612149.SAMN05216324_11066"/>
<evidence type="ECO:0000256" key="3">
    <source>
        <dbReference type="ARBA" id="ARBA00023163"/>
    </source>
</evidence>
<dbReference type="SUPFAM" id="SSF46894">
    <property type="entry name" value="C-terminal effector domain of the bipartite response regulators"/>
    <property type="match status" value="1"/>
</dbReference>
<dbReference type="InterPro" id="IPR000792">
    <property type="entry name" value="Tscrpt_reg_LuxR_C"/>
</dbReference>
<evidence type="ECO:0000259" key="4">
    <source>
        <dbReference type="PROSITE" id="PS50043"/>
    </source>
</evidence>
<evidence type="ECO:0000313" key="6">
    <source>
        <dbReference type="Proteomes" id="UP000182034"/>
    </source>
</evidence>
<keyword evidence="1" id="KW-0805">Transcription regulation</keyword>
<keyword evidence="6" id="KW-1185">Reference proteome</keyword>
<dbReference type="EMBL" id="FPKW01000010">
    <property type="protein sequence ID" value="SFZ95497.1"/>
    <property type="molecule type" value="Genomic_DNA"/>
</dbReference>
<dbReference type="PANTHER" id="PTHR44688:SF16">
    <property type="entry name" value="DNA-BINDING TRANSCRIPTIONAL ACTIVATOR DEVR_DOSR"/>
    <property type="match status" value="1"/>
</dbReference>
<protein>
    <submittedName>
        <fullName evidence="5">Regulatory protein, luxR family</fullName>
    </submittedName>
</protein>
<accession>A0A1K2ISU4</accession>
<sequence length="258" mass="29999">MQNSEKEHPLIKIWNSYPGVRKNDKKTLQRPPIERIIGEMFAIGKFYYYVLNLTNSTLSHHHENILQLHGLKKYPKNLKEVIDLTHPDDIPFVMKAEQMVIEKMLEIGLDHQLFTKSSYCFRMKTANGNYELFHHQAIPTLEDENGHLIQSINIHTNIHHITTQNPYTVLVSGIGPRNDFHQMKIEDELLPQHSCMNLTKRETEVISLIAKGYSGTEISKMLILSEHTVRTHRRNILAKTNSRNSKELVKKAFEWGLV</sequence>
<gene>
    <name evidence="5" type="ORF">SAMN05216324_11066</name>
</gene>
<feature type="domain" description="HTH luxR-type" evidence="4">
    <location>
        <begin position="191"/>
        <end position="256"/>
    </location>
</feature>
<dbReference type="GO" id="GO:0003677">
    <property type="term" value="F:DNA binding"/>
    <property type="evidence" value="ECO:0007669"/>
    <property type="project" value="UniProtKB-KW"/>
</dbReference>
<evidence type="ECO:0000256" key="2">
    <source>
        <dbReference type="ARBA" id="ARBA00023125"/>
    </source>
</evidence>
<keyword evidence="3" id="KW-0804">Transcription</keyword>
<dbReference type="PANTHER" id="PTHR44688">
    <property type="entry name" value="DNA-BINDING TRANSCRIPTIONAL ACTIVATOR DEVR_DOSR"/>
    <property type="match status" value="1"/>
</dbReference>
<dbReference type="SMART" id="SM00421">
    <property type="entry name" value="HTH_LUXR"/>
    <property type="match status" value="1"/>
</dbReference>
<dbReference type="PROSITE" id="PS50043">
    <property type="entry name" value="HTH_LUXR_2"/>
    <property type="match status" value="1"/>
</dbReference>
<dbReference type="InterPro" id="IPR016032">
    <property type="entry name" value="Sig_transdc_resp-reg_C-effctor"/>
</dbReference>
<evidence type="ECO:0000256" key="1">
    <source>
        <dbReference type="ARBA" id="ARBA00023015"/>
    </source>
</evidence>
<dbReference type="AlphaFoldDB" id="A0A1K2ISU4"/>
<dbReference type="RefSeq" id="WP_072410690.1">
    <property type="nucleotide sequence ID" value="NZ_FPKW01000010.1"/>
</dbReference>
<dbReference type="Proteomes" id="UP000182034">
    <property type="component" value="Unassembled WGS sequence"/>
</dbReference>
<organism evidence="5 6">
    <name type="scientific">Chryseobacterium limigenitum</name>
    <dbReference type="NCBI Taxonomy" id="1612149"/>
    <lineage>
        <taxon>Bacteria</taxon>
        <taxon>Pseudomonadati</taxon>
        <taxon>Bacteroidota</taxon>
        <taxon>Flavobacteriia</taxon>
        <taxon>Flavobacteriales</taxon>
        <taxon>Weeksellaceae</taxon>
        <taxon>Chryseobacterium group</taxon>
        <taxon>Chryseobacterium</taxon>
    </lineage>
</organism>
<dbReference type="CDD" id="cd06170">
    <property type="entry name" value="LuxR_C_like"/>
    <property type="match status" value="1"/>
</dbReference>
<dbReference type="Gene3D" id="1.10.10.10">
    <property type="entry name" value="Winged helix-like DNA-binding domain superfamily/Winged helix DNA-binding domain"/>
    <property type="match status" value="1"/>
</dbReference>
<dbReference type="OrthoDB" id="965844at2"/>
<dbReference type="Pfam" id="PF00196">
    <property type="entry name" value="GerE"/>
    <property type="match status" value="1"/>
</dbReference>